<reference evidence="2 3" key="1">
    <citation type="submission" date="2018-08" db="EMBL/GenBank/DDBJ databases">
        <title>Bacillus jemisoniae sp. nov., Bacillus chryseoplanitiae sp. nov., Bacillus resnikiae sp. nov., and Bacillus frankliniae sp. nov., isolated from Viking spacecraft and associated surfaces.</title>
        <authorList>
            <person name="Seuylemezian A."/>
            <person name="Vaishampayan P."/>
        </authorList>
    </citation>
    <scope>NUCLEOTIDE SEQUENCE [LARGE SCALE GENOMIC DNA]</scope>
    <source>
        <strain evidence="2 3">MA001</strain>
    </source>
</reference>
<dbReference type="Gene3D" id="1.10.443.10">
    <property type="entry name" value="Intergrase catalytic core"/>
    <property type="match status" value="1"/>
</dbReference>
<dbReference type="InterPro" id="IPR011010">
    <property type="entry name" value="DNA_brk_join_enz"/>
</dbReference>
<dbReference type="GO" id="GO:0006310">
    <property type="term" value="P:DNA recombination"/>
    <property type="evidence" value="ECO:0007669"/>
    <property type="project" value="UniProtKB-KW"/>
</dbReference>
<name>A0A398BCD6_9BACI</name>
<dbReference type="InterPro" id="IPR013762">
    <property type="entry name" value="Integrase-like_cat_sf"/>
</dbReference>
<sequence>MAIESVDVMEQLLNNIQDYNDSRYNLEYSIEEAKEILEEEINRRELSECYFENDTWYLERYLIGKRRIIDFSKITEVIQFNKNINAIEFTNIVKCWTASLIEEGYSSETVGDMVQLGLRGFLILTKGLTETNHEELADELINLSISKLGYICSSALNFFDYYTDFEAEEYVSLLYSVRKHYKAKARLLPPSKDILIFSKVLEDYFSNEISELQYRRWFPIWLWWNLTTLIPIRPSEFCTIERECLIKKDANFYIKLPRHKQKLNNKKHIQIIDELKIPEELYRKIEEYKHRTESFGKTDTLISYLSIPHFVNRKYVSTFHHTRLNPHKYSLHIFRRHLEVFYEEVVFGEYNVRLSEGASSIDELSITQRLLPGDTRHLAFLNLNRQGYHPVEIARLGGHVSIHSQNHYFNHVQSFVDLEILELITNVELDGYQNKMTDTDSKQEQAISMSFIEKYVLRPSRTDFKLKLIDGYCTDAYQRCKVEDCWECDAWRISEEEFHEKKDTLSRKLVNSESEINQVIANLKDLYKGIYVNGKDEFYSSDSPEIRKELINKAKRIDNAIRKYVNLVKVKERIDSIGNKG</sequence>
<evidence type="ECO:0000256" key="1">
    <source>
        <dbReference type="ARBA" id="ARBA00023172"/>
    </source>
</evidence>
<comment type="caution">
    <text evidence="2">The sequence shown here is derived from an EMBL/GenBank/DDBJ whole genome shotgun (WGS) entry which is preliminary data.</text>
</comment>
<protein>
    <recommendedName>
        <fullName evidence="4">Integrase</fullName>
    </recommendedName>
</protein>
<organism evidence="2 3">
    <name type="scientific">Peribacillus asahii</name>
    <dbReference type="NCBI Taxonomy" id="228899"/>
    <lineage>
        <taxon>Bacteria</taxon>
        <taxon>Bacillati</taxon>
        <taxon>Bacillota</taxon>
        <taxon>Bacilli</taxon>
        <taxon>Bacillales</taxon>
        <taxon>Bacillaceae</taxon>
        <taxon>Peribacillus</taxon>
    </lineage>
</organism>
<dbReference type="Proteomes" id="UP000266016">
    <property type="component" value="Unassembled WGS sequence"/>
</dbReference>
<dbReference type="GO" id="GO:0003677">
    <property type="term" value="F:DNA binding"/>
    <property type="evidence" value="ECO:0007669"/>
    <property type="project" value="InterPro"/>
</dbReference>
<gene>
    <name evidence="2" type="ORF">D1953_10845</name>
</gene>
<evidence type="ECO:0000313" key="2">
    <source>
        <dbReference type="EMBL" id="RID85313.1"/>
    </source>
</evidence>
<dbReference type="SUPFAM" id="SSF56349">
    <property type="entry name" value="DNA breaking-rejoining enzymes"/>
    <property type="match status" value="1"/>
</dbReference>
<dbReference type="AlphaFoldDB" id="A0A398BCD6"/>
<proteinExistence type="predicted"/>
<accession>A0A398BCD6</accession>
<evidence type="ECO:0008006" key="4">
    <source>
        <dbReference type="Google" id="ProtNLM"/>
    </source>
</evidence>
<keyword evidence="3" id="KW-1185">Reference proteome</keyword>
<dbReference type="GO" id="GO:0015074">
    <property type="term" value="P:DNA integration"/>
    <property type="evidence" value="ECO:0007669"/>
    <property type="project" value="InterPro"/>
</dbReference>
<dbReference type="EMBL" id="QWVS01000018">
    <property type="protein sequence ID" value="RID85313.1"/>
    <property type="molecule type" value="Genomic_DNA"/>
</dbReference>
<evidence type="ECO:0000313" key="3">
    <source>
        <dbReference type="Proteomes" id="UP000266016"/>
    </source>
</evidence>
<dbReference type="RefSeq" id="WP_119117210.1">
    <property type="nucleotide sequence ID" value="NZ_CP085714.1"/>
</dbReference>
<keyword evidence="1" id="KW-0233">DNA recombination</keyword>